<dbReference type="GeneID" id="69975131"/>
<dbReference type="Proteomes" id="UP000019146">
    <property type="component" value="Chromosome 1"/>
</dbReference>
<dbReference type="AlphaFoldDB" id="A0A0P0RB31"/>
<feature type="domain" description="UspA" evidence="1">
    <location>
        <begin position="3"/>
        <end position="37"/>
    </location>
</feature>
<evidence type="ECO:0000259" key="1">
    <source>
        <dbReference type="Pfam" id="PF00582"/>
    </source>
</evidence>
<organism evidence="2 3">
    <name type="scientific">Paraburkholderia caribensis MBA4</name>
    <dbReference type="NCBI Taxonomy" id="1323664"/>
    <lineage>
        <taxon>Bacteria</taxon>
        <taxon>Pseudomonadati</taxon>
        <taxon>Pseudomonadota</taxon>
        <taxon>Betaproteobacteria</taxon>
        <taxon>Burkholderiales</taxon>
        <taxon>Burkholderiaceae</taxon>
        <taxon>Paraburkholderia</taxon>
    </lineage>
</organism>
<evidence type="ECO:0000313" key="3">
    <source>
        <dbReference type="Proteomes" id="UP000019146"/>
    </source>
</evidence>
<dbReference type="KEGG" id="bcai:K788_0004510"/>
<proteinExistence type="predicted"/>
<dbReference type="InterPro" id="IPR006016">
    <property type="entry name" value="UspA"/>
</dbReference>
<sequence length="44" mass="4717">MVLVLGTYGRRGLARWFLGSVAARTVRLVDTPVLLARSGEATAD</sequence>
<gene>
    <name evidence="2" type="ORF">K788_0004510</name>
</gene>
<reference evidence="2 3" key="1">
    <citation type="journal article" date="2014" name="Genome Announc.">
        <title>Draft Genome Sequence of the Haloacid-Degrading Burkholderia caribensis Strain MBA4.</title>
        <authorList>
            <person name="Pan Y."/>
            <person name="Kong K.F."/>
            <person name="Tsang J.S."/>
        </authorList>
    </citation>
    <scope>NUCLEOTIDE SEQUENCE [LARGE SCALE GENOMIC DNA]</scope>
    <source>
        <strain evidence="2 3">MBA4</strain>
    </source>
</reference>
<name>A0A0P0RB31_9BURK</name>
<dbReference type="Pfam" id="PF00582">
    <property type="entry name" value="Usp"/>
    <property type="match status" value="1"/>
</dbReference>
<dbReference type="InterPro" id="IPR014729">
    <property type="entry name" value="Rossmann-like_a/b/a_fold"/>
</dbReference>
<evidence type="ECO:0000313" key="2">
    <source>
        <dbReference type="EMBL" id="ALL65259.1"/>
    </source>
</evidence>
<accession>A0A0P0RB31</accession>
<dbReference type="EMBL" id="CP012746">
    <property type="protein sequence ID" value="ALL65259.1"/>
    <property type="molecule type" value="Genomic_DNA"/>
</dbReference>
<dbReference type="Gene3D" id="3.40.50.620">
    <property type="entry name" value="HUPs"/>
    <property type="match status" value="1"/>
</dbReference>
<dbReference type="RefSeq" id="WP_418015950.1">
    <property type="nucleotide sequence ID" value="NZ_CP012746.1"/>
</dbReference>
<dbReference type="SUPFAM" id="SSF52402">
    <property type="entry name" value="Adenine nucleotide alpha hydrolases-like"/>
    <property type="match status" value="1"/>
</dbReference>
<protein>
    <submittedName>
        <fullName evidence="2">Universal stress protein family</fullName>
    </submittedName>
</protein>